<keyword evidence="1" id="KW-0812">Transmembrane</keyword>
<evidence type="ECO:0000313" key="2">
    <source>
        <dbReference type="EMBL" id="KAK1453553.1"/>
    </source>
</evidence>
<gene>
    <name evidence="2" type="ORF">CMEL01_05212</name>
</gene>
<dbReference type="AlphaFoldDB" id="A0AAI9XKF7"/>
<feature type="transmembrane region" description="Helical" evidence="1">
    <location>
        <begin position="33"/>
        <end position="53"/>
    </location>
</feature>
<name>A0AAI9XKF7_9PEZI</name>
<keyword evidence="1" id="KW-1133">Transmembrane helix</keyword>
<keyword evidence="1" id="KW-0472">Membrane</keyword>
<keyword evidence="3" id="KW-1185">Reference proteome</keyword>
<dbReference type="Proteomes" id="UP001239795">
    <property type="component" value="Unassembled WGS sequence"/>
</dbReference>
<evidence type="ECO:0000256" key="1">
    <source>
        <dbReference type="SAM" id="Phobius"/>
    </source>
</evidence>
<comment type="caution">
    <text evidence="2">The sequence shown here is derived from an EMBL/GenBank/DDBJ whole genome shotgun (WGS) entry which is preliminary data.</text>
</comment>
<accession>A0AAI9XKF7</accession>
<protein>
    <submittedName>
        <fullName evidence="2">Uncharacterized protein</fullName>
    </submittedName>
</protein>
<evidence type="ECO:0000313" key="3">
    <source>
        <dbReference type="Proteomes" id="UP001239795"/>
    </source>
</evidence>
<dbReference type="EMBL" id="MLGG01000035">
    <property type="protein sequence ID" value="KAK1453553.1"/>
    <property type="molecule type" value="Genomic_DNA"/>
</dbReference>
<reference evidence="2 3" key="1">
    <citation type="submission" date="2016-10" db="EMBL/GenBank/DDBJ databases">
        <title>The genome sequence of Colletotrichum fioriniae PJ7.</title>
        <authorList>
            <person name="Baroncelli R."/>
        </authorList>
    </citation>
    <scope>NUCLEOTIDE SEQUENCE [LARGE SCALE GENOMIC DNA]</scope>
    <source>
        <strain evidence="2">Col 31</strain>
    </source>
</reference>
<organism evidence="2 3">
    <name type="scientific">Colletotrichum melonis</name>
    <dbReference type="NCBI Taxonomy" id="1209925"/>
    <lineage>
        <taxon>Eukaryota</taxon>
        <taxon>Fungi</taxon>
        <taxon>Dikarya</taxon>
        <taxon>Ascomycota</taxon>
        <taxon>Pezizomycotina</taxon>
        <taxon>Sordariomycetes</taxon>
        <taxon>Hypocreomycetidae</taxon>
        <taxon>Glomerellales</taxon>
        <taxon>Glomerellaceae</taxon>
        <taxon>Colletotrichum</taxon>
        <taxon>Colletotrichum acutatum species complex</taxon>
    </lineage>
</organism>
<proteinExistence type="predicted"/>
<sequence>MHIHNLVSLVHPMSVTHQFALSHSCLSLWRLPLSWLCGSFSVSLLLLCVSWAVSHTPVGH</sequence>